<name>A0A0K0DNA4_ANGCA</name>
<reference evidence="2" key="2">
    <citation type="submission" date="2017-02" db="UniProtKB">
        <authorList>
            <consortium name="WormBaseParasite"/>
        </authorList>
    </citation>
    <scope>IDENTIFICATION</scope>
</reference>
<keyword evidence="1" id="KW-1185">Reference proteome</keyword>
<dbReference type="AlphaFoldDB" id="A0A0K0DNA4"/>
<sequence>MNTHDKVIVGKGARTQPCSLMQQCFNGQICVNGFCSRSNVAYSGSQIVPVQTNCLTGAICPVGQYCINGVCMQNAMSTTFDVAKGGGPTTMSCNDSLFTIETQNSRGCFRRIAGASTTK</sequence>
<dbReference type="PANTHER" id="PTHR36519:SF9">
    <property type="entry name" value="EB DOMAIN-CONTAINING PROTEIN-RELATED"/>
    <property type="match status" value="1"/>
</dbReference>
<dbReference type="PANTHER" id="PTHR36519">
    <property type="entry name" value="FIP (FUNGUS-INDUCED PROTEIN) RELATED-RELATED"/>
    <property type="match status" value="1"/>
</dbReference>
<protein>
    <submittedName>
        <fullName evidence="2">EB domain-containing protein</fullName>
    </submittedName>
</protein>
<dbReference type="WBParaSite" id="ACAC_0001323401-mRNA-1">
    <property type="protein sequence ID" value="ACAC_0001323401-mRNA-1"/>
    <property type="gene ID" value="ACAC_0001323401"/>
</dbReference>
<dbReference type="Proteomes" id="UP000035642">
    <property type="component" value="Unassembled WGS sequence"/>
</dbReference>
<evidence type="ECO:0000313" key="1">
    <source>
        <dbReference type="Proteomes" id="UP000035642"/>
    </source>
</evidence>
<reference evidence="1" key="1">
    <citation type="submission" date="2012-09" db="EMBL/GenBank/DDBJ databases">
        <authorList>
            <person name="Martin A.A."/>
        </authorList>
    </citation>
    <scope>NUCLEOTIDE SEQUENCE</scope>
</reference>
<organism evidence="1 2">
    <name type="scientific">Angiostrongylus cantonensis</name>
    <name type="common">Rat lungworm</name>
    <dbReference type="NCBI Taxonomy" id="6313"/>
    <lineage>
        <taxon>Eukaryota</taxon>
        <taxon>Metazoa</taxon>
        <taxon>Ecdysozoa</taxon>
        <taxon>Nematoda</taxon>
        <taxon>Chromadorea</taxon>
        <taxon>Rhabditida</taxon>
        <taxon>Rhabditina</taxon>
        <taxon>Rhabditomorpha</taxon>
        <taxon>Strongyloidea</taxon>
        <taxon>Metastrongylidae</taxon>
        <taxon>Angiostrongylus</taxon>
    </lineage>
</organism>
<accession>A0A0K0DNA4</accession>
<evidence type="ECO:0000313" key="2">
    <source>
        <dbReference type="WBParaSite" id="ACAC_0001323401-mRNA-1"/>
    </source>
</evidence>
<proteinExistence type="predicted"/>